<dbReference type="Proteomes" id="UP000030742">
    <property type="component" value="Unassembled WGS sequence"/>
</dbReference>
<feature type="domain" description="RING-type" evidence="5">
    <location>
        <begin position="20"/>
        <end position="61"/>
    </location>
</feature>
<dbReference type="InterPro" id="IPR017907">
    <property type="entry name" value="Znf_RING_CS"/>
</dbReference>
<proteinExistence type="predicted"/>
<gene>
    <name evidence="6" type="ORF">D910_05221</name>
</gene>
<dbReference type="PROSITE" id="PS00518">
    <property type="entry name" value="ZF_RING_1"/>
    <property type="match status" value="1"/>
</dbReference>
<evidence type="ECO:0000256" key="3">
    <source>
        <dbReference type="ARBA" id="ARBA00022833"/>
    </source>
</evidence>
<dbReference type="Pfam" id="PF13639">
    <property type="entry name" value="zf-RING_2"/>
    <property type="match status" value="1"/>
</dbReference>
<dbReference type="SMART" id="SM00184">
    <property type="entry name" value="RING"/>
    <property type="match status" value="1"/>
</dbReference>
<dbReference type="Gene3D" id="3.30.40.10">
    <property type="entry name" value="Zinc/RING finger domain, C3HC4 (zinc finger)"/>
    <property type="match status" value="1"/>
</dbReference>
<keyword evidence="3" id="KW-0862">Zinc</keyword>
<dbReference type="InterPro" id="IPR047157">
    <property type="entry name" value="PHRF1/Atg35"/>
</dbReference>
<evidence type="ECO:0000313" key="7">
    <source>
        <dbReference type="Proteomes" id="UP000030742"/>
    </source>
</evidence>
<dbReference type="SUPFAM" id="SSF57850">
    <property type="entry name" value="RING/U-box"/>
    <property type="match status" value="1"/>
</dbReference>
<dbReference type="GO" id="GO:0008270">
    <property type="term" value="F:zinc ion binding"/>
    <property type="evidence" value="ECO:0007669"/>
    <property type="project" value="UniProtKB-KW"/>
</dbReference>
<dbReference type="InterPro" id="IPR013083">
    <property type="entry name" value="Znf_RING/FYVE/PHD"/>
</dbReference>
<evidence type="ECO:0000256" key="1">
    <source>
        <dbReference type="ARBA" id="ARBA00022723"/>
    </source>
</evidence>
<dbReference type="EMBL" id="KB632003">
    <property type="protein sequence ID" value="ERL87832.1"/>
    <property type="molecule type" value="Genomic_DNA"/>
</dbReference>
<evidence type="ECO:0000313" key="6">
    <source>
        <dbReference type="EMBL" id="ERL87832.1"/>
    </source>
</evidence>
<protein>
    <recommendedName>
        <fullName evidence="5">RING-type domain-containing protein</fullName>
    </recommendedName>
</protein>
<reference evidence="6 7" key="1">
    <citation type="journal article" date="2013" name="Genome Biol.">
        <title>Draft genome of the mountain pine beetle, Dendroctonus ponderosae Hopkins, a major forest pest.</title>
        <authorList>
            <person name="Keeling C.I."/>
            <person name="Yuen M.M."/>
            <person name="Liao N.Y."/>
            <person name="Docking T.R."/>
            <person name="Chan S.K."/>
            <person name="Taylor G.A."/>
            <person name="Palmquist D.L."/>
            <person name="Jackman S.D."/>
            <person name="Nguyen A."/>
            <person name="Li M."/>
            <person name="Henderson H."/>
            <person name="Janes J.K."/>
            <person name="Zhao Y."/>
            <person name="Pandoh P."/>
            <person name="Moore R."/>
            <person name="Sperling F.A."/>
            <person name="Huber D.P."/>
            <person name="Birol I."/>
            <person name="Jones S.J."/>
            <person name="Bohlmann J."/>
        </authorList>
    </citation>
    <scope>NUCLEOTIDE SEQUENCE</scope>
</reference>
<dbReference type="AlphaFoldDB" id="U4U472"/>
<evidence type="ECO:0000256" key="4">
    <source>
        <dbReference type="PROSITE-ProRule" id="PRU00175"/>
    </source>
</evidence>
<name>U4U472_DENPD</name>
<dbReference type="PROSITE" id="PS50089">
    <property type="entry name" value="ZF_RING_2"/>
    <property type="match status" value="1"/>
</dbReference>
<evidence type="ECO:0000256" key="2">
    <source>
        <dbReference type="ARBA" id="ARBA00022771"/>
    </source>
</evidence>
<dbReference type="InterPro" id="IPR001841">
    <property type="entry name" value="Znf_RING"/>
</dbReference>
<keyword evidence="2 4" id="KW-0863">Zinc-finger</keyword>
<organism evidence="6 7">
    <name type="scientific">Dendroctonus ponderosae</name>
    <name type="common">Mountain pine beetle</name>
    <dbReference type="NCBI Taxonomy" id="77166"/>
    <lineage>
        <taxon>Eukaryota</taxon>
        <taxon>Metazoa</taxon>
        <taxon>Ecdysozoa</taxon>
        <taxon>Arthropoda</taxon>
        <taxon>Hexapoda</taxon>
        <taxon>Insecta</taxon>
        <taxon>Pterygota</taxon>
        <taxon>Neoptera</taxon>
        <taxon>Endopterygota</taxon>
        <taxon>Coleoptera</taxon>
        <taxon>Polyphaga</taxon>
        <taxon>Cucujiformia</taxon>
        <taxon>Curculionidae</taxon>
        <taxon>Scolytinae</taxon>
        <taxon>Dendroctonus</taxon>
    </lineage>
</organism>
<dbReference type="PANTHER" id="PTHR12618">
    <property type="entry name" value="PHD AND RING FINGER DOMAIN-CONTAINING PROTEIN 1"/>
    <property type="match status" value="1"/>
</dbReference>
<evidence type="ECO:0000259" key="5">
    <source>
        <dbReference type="PROSITE" id="PS50089"/>
    </source>
</evidence>
<sequence>MQSGTEAGATKSMLNQSKRCPICLDSTKNKHIGVPNRCSHKFCFLCLKTWSKRKNTCPMCRARFRSIIVRSRYTRRFLRRISVRRPSVESKDEDQTYSVFFDGVHRAVFRLLGGIV</sequence>
<dbReference type="PANTHER" id="PTHR12618:SF20">
    <property type="entry name" value="PHD AND RING FINGER DOMAIN-CONTAINING PROTEIN 1"/>
    <property type="match status" value="1"/>
</dbReference>
<keyword evidence="1" id="KW-0479">Metal-binding</keyword>
<accession>U4U472</accession>